<reference evidence="3 4" key="1">
    <citation type="submission" date="2020-05" db="EMBL/GenBank/DDBJ databases">
        <title>Nakamurella sp. DB0629 isolated from air conditioner.</title>
        <authorList>
            <person name="Kim D.H."/>
            <person name="Kim D.-U."/>
        </authorList>
    </citation>
    <scope>NUCLEOTIDE SEQUENCE [LARGE SCALE GENOMIC DNA]</scope>
    <source>
        <strain evidence="3 4">DB0629</strain>
    </source>
</reference>
<dbReference type="RefSeq" id="WP_171200425.1">
    <property type="nucleotide sequence ID" value="NZ_JABEND010000008.1"/>
</dbReference>
<dbReference type="Proteomes" id="UP000562984">
    <property type="component" value="Unassembled WGS sequence"/>
</dbReference>
<dbReference type="InterPro" id="IPR003325">
    <property type="entry name" value="TerD"/>
</dbReference>
<evidence type="ECO:0000313" key="4">
    <source>
        <dbReference type="Proteomes" id="UP000562984"/>
    </source>
</evidence>
<dbReference type="EMBL" id="JABEND010000008">
    <property type="protein sequence ID" value="NNG36719.1"/>
    <property type="molecule type" value="Genomic_DNA"/>
</dbReference>
<dbReference type="AlphaFoldDB" id="A0A849A837"/>
<evidence type="ECO:0000256" key="1">
    <source>
        <dbReference type="ARBA" id="ARBA00008775"/>
    </source>
</evidence>
<feature type="domain" description="TerD" evidence="2">
    <location>
        <begin position="1"/>
        <end position="191"/>
    </location>
</feature>
<proteinExistence type="inferred from homology"/>
<name>A0A849A837_9ACTN</name>
<dbReference type="PANTHER" id="PTHR32097:SF4">
    <property type="entry name" value="GENERAL STRESS PROTEIN 16U"/>
    <property type="match status" value="1"/>
</dbReference>
<dbReference type="InterPro" id="IPR051324">
    <property type="entry name" value="Stress/Tellurium_Resist"/>
</dbReference>
<evidence type="ECO:0000313" key="3">
    <source>
        <dbReference type="EMBL" id="NNG36719.1"/>
    </source>
</evidence>
<comment type="similarity">
    <text evidence="1">Belongs to the CAPAB/TerDEXZ family.</text>
</comment>
<gene>
    <name evidence="3" type="ORF">HKD39_13555</name>
</gene>
<dbReference type="PANTHER" id="PTHR32097">
    <property type="entry name" value="CAMP-BINDING PROTEIN 1-RELATED"/>
    <property type="match status" value="1"/>
</dbReference>
<dbReference type="Pfam" id="PF02342">
    <property type="entry name" value="TerD"/>
    <property type="match status" value="1"/>
</dbReference>
<sequence length="195" mass="20386">MGVSLTKGGNVSLTKAAPALNALTLGLGWDVRTTTGADFDLDASALVVGADGKVISNGHFVFFNNKRSPDGSVEHSGDNLTGEGAGDDEAVTVTVSALPPEADKVIVAASIYDADTRNQTFGQVRNAYVRVVDNASGEELARYDLSEDAATETAMVFGEVYRHGTPDNPEWKFRAVGQGYASGLAGIAQEYGVQL</sequence>
<accession>A0A849A837</accession>
<protein>
    <submittedName>
        <fullName evidence="3">TerD family protein</fullName>
    </submittedName>
</protein>
<organism evidence="3 4">
    <name type="scientific">Nakamurella aerolata</name>
    <dbReference type="NCBI Taxonomy" id="1656892"/>
    <lineage>
        <taxon>Bacteria</taxon>
        <taxon>Bacillati</taxon>
        <taxon>Actinomycetota</taxon>
        <taxon>Actinomycetes</taxon>
        <taxon>Nakamurellales</taxon>
        <taxon>Nakamurellaceae</taxon>
        <taxon>Nakamurella</taxon>
    </lineage>
</organism>
<keyword evidence="4" id="KW-1185">Reference proteome</keyword>
<comment type="caution">
    <text evidence="3">The sequence shown here is derived from an EMBL/GenBank/DDBJ whole genome shotgun (WGS) entry which is preliminary data.</text>
</comment>
<dbReference type="Gene3D" id="2.60.60.30">
    <property type="entry name" value="sav2460 like domains"/>
    <property type="match status" value="1"/>
</dbReference>
<evidence type="ECO:0000259" key="2">
    <source>
        <dbReference type="Pfam" id="PF02342"/>
    </source>
</evidence>
<dbReference type="CDD" id="cd06974">
    <property type="entry name" value="TerD_like"/>
    <property type="match status" value="1"/>
</dbReference>